<feature type="transmembrane region" description="Helical" evidence="2">
    <location>
        <begin position="93"/>
        <end position="117"/>
    </location>
</feature>
<dbReference type="Proteomes" id="UP000238164">
    <property type="component" value="Chromosome 1"/>
</dbReference>
<organism evidence="4 5">
    <name type="scientific">Micropruina glycogenica</name>
    <dbReference type="NCBI Taxonomy" id="75385"/>
    <lineage>
        <taxon>Bacteria</taxon>
        <taxon>Bacillati</taxon>
        <taxon>Actinomycetota</taxon>
        <taxon>Actinomycetes</taxon>
        <taxon>Propionibacteriales</taxon>
        <taxon>Nocardioidaceae</taxon>
        <taxon>Micropruina</taxon>
    </lineage>
</organism>
<proteinExistence type="predicted"/>
<feature type="transmembrane region" description="Helical" evidence="2">
    <location>
        <begin position="12"/>
        <end position="36"/>
    </location>
</feature>
<reference evidence="4 5" key="1">
    <citation type="submission" date="2018-02" db="EMBL/GenBank/DDBJ databases">
        <authorList>
            <person name="Cohen D.B."/>
            <person name="Kent A.D."/>
        </authorList>
    </citation>
    <scope>NUCLEOTIDE SEQUENCE [LARGE SCALE GENOMIC DNA]</scope>
    <source>
        <strain evidence="4">1</strain>
    </source>
</reference>
<dbReference type="AlphaFoldDB" id="A0A2N9JLV8"/>
<dbReference type="SMART" id="SM00014">
    <property type="entry name" value="acidPPc"/>
    <property type="match status" value="1"/>
</dbReference>
<evidence type="ECO:0000256" key="1">
    <source>
        <dbReference type="SAM" id="MobiDB-lite"/>
    </source>
</evidence>
<keyword evidence="2" id="KW-0472">Membrane</keyword>
<dbReference type="KEGG" id="mgg:MPLG2_3542"/>
<keyword evidence="5" id="KW-1185">Reference proteome</keyword>
<keyword evidence="2" id="KW-1133">Transmembrane helix</keyword>
<dbReference type="Pfam" id="PF01569">
    <property type="entry name" value="PAP2"/>
    <property type="match status" value="1"/>
</dbReference>
<accession>A0A2N9JLV8</accession>
<feature type="transmembrane region" description="Helical" evidence="2">
    <location>
        <begin position="67"/>
        <end position="86"/>
    </location>
</feature>
<dbReference type="InterPro" id="IPR000326">
    <property type="entry name" value="PAP2/HPO"/>
</dbReference>
<dbReference type="RefSeq" id="WP_158681282.1">
    <property type="nucleotide sequence ID" value="NZ_BAAAGO010000009.1"/>
</dbReference>
<feature type="domain" description="Phosphatidic acid phosphatase type 2/haloperoxidase" evidence="3">
    <location>
        <begin position="95"/>
        <end position="203"/>
    </location>
</feature>
<evidence type="ECO:0000259" key="3">
    <source>
        <dbReference type="SMART" id="SM00014"/>
    </source>
</evidence>
<dbReference type="EMBL" id="LT985188">
    <property type="protein sequence ID" value="SPD88572.1"/>
    <property type="molecule type" value="Genomic_DNA"/>
</dbReference>
<gene>
    <name evidence="4" type="ORF">MPLG2_3542</name>
</gene>
<dbReference type="CDD" id="cd01610">
    <property type="entry name" value="PAP2_like"/>
    <property type="match status" value="1"/>
</dbReference>
<protein>
    <submittedName>
        <fullName evidence="4">Putative PAP2 superfamily protein</fullName>
    </submittedName>
</protein>
<dbReference type="SUPFAM" id="SSF48317">
    <property type="entry name" value="Acid phosphatase/Vanadium-dependent haloperoxidase"/>
    <property type="match status" value="1"/>
</dbReference>
<feature type="transmembrane region" description="Helical" evidence="2">
    <location>
        <begin position="227"/>
        <end position="248"/>
    </location>
</feature>
<sequence>MSQPPTTPDRPLPGIASPIAAAVLAGGLVYLIWWAMVSTRTGQRIDSLALEGSRVGSWRLDEQADQLLGTVSVPMVGGIIVAVLLIGALRGRWVAAIAAAVAVAGANVTTQVLKMLVFRRDDLLGLGAWNGTNTLPSGHTTVAAAGLVGLMLVVPPWLRSITTALGVVGVSAYGFATLVNHWHRPSDVAAAVLVAAGWGCLAVAAVRVAERRTPLRDVTHRPGATSVILVMLAICGLALSAAAGFMVWNADPEATDRTTAFIAYVGGVAALVGMTCGGLGGLLRLLDATRPMPRAKQRTELGDVTTPAPSPQG</sequence>
<dbReference type="Gene3D" id="1.20.144.10">
    <property type="entry name" value="Phosphatidic acid phosphatase type 2/haloperoxidase"/>
    <property type="match status" value="1"/>
</dbReference>
<evidence type="ECO:0000313" key="4">
    <source>
        <dbReference type="EMBL" id="SPD88572.1"/>
    </source>
</evidence>
<evidence type="ECO:0000313" key="5">
    <source>
        <dbReference type="Proteomes" id="UP000238164"/>
    </source>
</evidence>
<feature type="region of interest" description="Disordered" evidence="1">
    <location>
        <begin position="294"/>
        <end position="313"/>
    </location>
</feature>
<feature type="transmembrane region" description="Helical" evidence="2">
    <location>
        <begin position="260"/>
        <end position="286"/>
    </location>
</feature>
<feature type="transmembrane region" description="Helical" evidence="2">
    <location>
        <begin position="161"/>
        <end position="182"/>
    </location>
</feature>
<dbReference type="InterPro" id="IPR036938">
    <property type="entry name" value="PAP2/HPO_sf"/>
</dbReference>
<name>A0A2N9JLV8_9ACTN</name>
<keyword evidence="2" id="KW-0812">Transmembrane</keyword>
<dbReference type="OrthoDB" id="3240395at2"/>
<evidence type="ECO:0000256" key="2">
    <source>
        <dbReference type="SAM" id="Phobius"/>
    </source>
</evidence>
<feature type="transmembrane region" description="Helical" evidence="2">
    <location>
        <begin position="188"/>
        <end position="206"/>
    </location>
</feature>